<dbReference type="EC" id="3.5.1.16" evidence="11"/>
<name>A0AAU8AEI4_9RHOB</name>
<evidence type="ECO:0000256" key="2">
    <source>
        <dbReference type="ARBA" id="ARBA00005691"/>
    </source>
</evidence>
<dbReference type="GO" id="GO:0046872">
    <property type="term" value="F:metal ion binding"/>
    <property type="evidence" value="ECO:0007669"/>
    <property type="project" value="UniProtKB-KW"/>
</dbReference>
<proteinExistence type="inferred from homology"/>
<evidence type="ECO:0000313" key="11">
    <source>
        <dbReference type="EMBL" id="XCC92896.1"/>
    </source>
</evidence>
<evidence type="ECO:0000256" key="4">
    <source>
        <dbReference type="ARBA" id="ARBA00022571"/>
    </source>
</evidence>
<accession>A0AAU8AEI4</accession>
<evidence type="ECO:0000256" key="6">
    <source>
        <dbReference type="ARBA" id="ARBA00022723"/>
    </source>
</evidence>
<keyword evidence="8" id="KW-0862">Zinc</keyword>
<dbReference type="AlphaFoldDB" id="A0AAU8AEI4"/>
<dbReference type="Pfam" id="PF07687">
    <property type="entry name" value="M20_dimer"/>
    <property type="match status" value="1"/>
</dbReference>
<dbReference type="Pfam" id="PF01546">
    <property type="entry name" value="Peptidase_M20"/>
    <property type="match status" value="1"/>
</dbReference>
<dbReference type="CDD" id="cd03894">
    <property type="entry name" value="M20_ArgE"/>
    <property type="match status" value="1"/>
</dbReference>
<dbReference type="GO" id="GO:0006526">
    <property type="term" value="P:L-arginine biosynthetic process"/>
    <property type="evidence" value="ECO:0007669"/>
    <property type="project" value="UniProtKB-KW"/>
</dbReference>
<dbReference type="NCBIfam" id="TIGR01892">
    <property type="entry name" value="AcOrn-deacetyl"/>
    <property type="match status" value="1"/>
</dbReference>
<gene>
    <name evidence="11" type="primary">argE</name>
    <name evidence="11" type="ORF">PVT71_10450</name>
</gene>
<dbReference type="InterPro" id="IPR010169">
    <property type="entry name" value="AcOrn-deacetyl"/>
</dbReference>
<evidence type="ECO:0000259" key="10">
    <source>
        <dbReference type="Pfam" id="PF07687"/>
    </source>
</evidence>
<dbReference type="PROSITE" id="PS00759">
    <property type="entry name" value="ARGE_DAPE_CPG2_2"/>
    <property type="match status" value="1"/>
</dbReference>
<dbReference type="EMBL" id="CP123384">
    <property type="protein sequence ID" value="XCC92896.1"/>
    <property type="molecule type" value="Genomic_DNA"/>
</dbReference>
<comment type="cofactor">
    <cofactor evidence="1">
        <name>Zn(2+)</name>
        <dbReference type="ChEBI" id="CHEBI:29105"/>
    </cofactor>
</comment>
<dbReference type="InterPro" id="IPR036264">
    <property type="entry name" value="Bact_exopeptidase_dim_dom"/>
</dbReference>
<keyword evidence="6" id="KW-0479">Metal-binding</keyword>
<dbReference type="PANTHER" id="PTHR43808">
    <property type="entry name" value="ACETYLORNITHINE DEACETYLASE"/>
    <property type="match status" value="1"/>
</dbReference>
<sequence>MTPRLSPRELLEKLVSFPTVSTGSNLDLIGWTEDYLASHGIASHRHAKPSEPDLKAALFAHVGPEEEGGVVLSGHTDVVPVEGQDWSSDPWVLTERDGRLYGRGSTDMKAFDALAIWAMVEARHRGVRRPLQLAFSYDEEIGCAGAIDLVAAMQGVVPKASAVIVGEPTMLKPVTGHKGGISFDVHVHGFEVHSSILETGVSAIMWGAKLIDWCNAVNAENAAAAPGPVAALFTPPYTNVHVGQIRGGTAQNITAKDCWFPLGFRVVPGEDPDHWRGRLLDKVAELNAEMQAVRPEAWIEVKGAFNLPPFAPTEGNRAEEMVRQITGDNARRHVSYGTEASHFQAGGYDVVVCGPGDIGIAHQPDESIAVSQLEAGQAFMEKLLERLA</sequence>
<evidence type="ECO:0000256" key="9">
    <source>
        <dbReference type="ARBA" id="ARBA00023285"/>
    </source>
</evidence>
<comment type="similarity">
    <text evidence="2">Belongs to the peptidase M20A family. ArgE subfamily.</text>
</comment>
<feature type="domain" description="Peptidase M20 dimerisation" evidence="10">
    <location>
        <begin position="175"/>
        <end position="289"/>
    </location>
</feature>
<keyword evidence="7 11" id="KW-0378">Hydrolase</keyword>
<keyword evidence="9" id="KW-0170">Cobalt</keyword>
<evidence type="ECO:0000256" key="3">
    <source>
        <dbReference type="ARBA" id="ARBA00022490"/>
    </source>
</evidence>
<evidence type="ECO:0000256" key="1">
    <source>
        <dbReference type="ARBA" id="ARBA00001947"/>
    </source>
</evidence>
<dbReference type="InterPro" id="IPR011650">
    <property type="entry name" value="Peptidase_M20_dimer"/>
</dbReference>
<keyword evidence="3" id="KW-0963">Cytoplasm</keyword>
<dbReference type="SUPFAM" id="SSF55031">
    <property type="entry name" value="Bacterial exopeptidase dimerisation domain"/>
    <property type="match status" value="1"/>
</dbReference>
<dbReference type="Gene3D" id="3.40.630.10">
    <property type="entry name" value="Zn peptidases"/>
    <property type="match status" value="1"/>
</dbReference>
<evidence type="ECO:0000256" key="7">
    <source>
        <dbReference type="ARBA" id="ARBA00022801"/>
    </source>
</evidence>
<keyword evidence="4" id="KW-0055">Arginine biosynthesis</keyword>
<reference evidence="11" key="1">
    <citation type="submission" date="2023-02" db="EMBL/GenBank/DDBJ databases">
        <title>Description and genomic characterization of Salipiger bruguierae sp. nov., isolated from the sediment of mangrove plant Bruguiera sexangula.</title>
        <authorList>
            <person name="Long M."/>
        </authorList>
    </citation>
    <scope>NUCLEOTIDE SEQUENCE</scope>
    <source>
        <strain evidence="11">H15</strain>
    </source>
</reference>
<dbReference type="InterPro" id="IPR001261">
    <property type="entry name" value="ArgE/DapE_CS"/>
</dbReference>
<dbReference type="InterPro" id="IPR050072">
    <property type="entry name" value="Peptidase_M20A"/>
</dbReference>
<dbReference type="SUPFAM" id="SSF53187">
    <property type="entry name" value="Zn-dependent exopeptidases"/>
    <property type="match status" value="1"/>
</dbReference>
<dbReference type="NCBIfam" id="NF005710">
    <property type="entry name" value="PRK07522.1"/>
    <property type="match status" value="1"/>
</dbReference>
<dbReference type="GO" id="GO:0008777">
    <property type="term" value="F:acetylornithine deacetylase activity"/>
    <property type="evidence" value="ECO:0007669"/>
    <property type="project" value="UniProtKB-EC"/>
</dbReference>
<evidence type="ECO:0000256" key="5">
    <source>
        <dbReference type="ARBA" id="ARBA00022605"/>
    </source>
</evidence>
<organism evidence="11">
    <name type="scientific">Alloyangia sp. H15</name>
    <dbReference type="NCBI Taxonomy" id="3029062"/>
    <lineage>
        <taxon>Bacteria</taxon>
        <taxon>Pseudomonadati</taxon>
        <taxon>Pseudomonadota</taxon>
        <taxon>Alphaproteobacteria</taxon>
        <taxon>Rhodobacterales</taxon>
        <taxon>Roseobacteraceae</taxon>
        <taxon>Alloyangia</taxon>
    </lineage>
</organism>
<dbReference type="PANTHER" id="PTHR43808:SF31">
    <property type="entry name" value="N-ACETYL-L-CITRULLINE DEACETYLASE"/>
    <property type="match status" value="1"/>
</dbReference>
<protein>
    <submittedName>
        <fullName evidence="11">Acetylornithine deacetylase</fullName>
        <ecNumber evidence="11">3.5.1.16</ecNumber>
    </submittedName>
</protein>
<dbReference type="RefSeq" id="WP_353471724.1">
    <property type="nucleotide sequence ID" value="NZ_CP123384.1"/>
</dbReference>
<dbReference type="Gene3D" id="3.30.70.360">
    <property type="match status" value="1"/>
</dbReference>
<keyword evidence="5" id="KW-0028">Amino-acid biosynthesis</keyword>
<dbReference type="InterPro" id="IPR002933">
    <property type="entry name" value="Peptidase_M20"/>
</dbReference>
<evidence type="ECO:0000256" key="8">
    <source>
        <dbReference type="ARBA" id="ARBA00022833"/>
    </source>
</evidence>